<keyword evidence="4" id="KW-0732">Signal</keyword>
<protein>
    <submittedName>
        <fullName evidence="10">Glycoside hydrolase family 2</fullName>
    </submittedName>
</protein>
<name>A0A2A4I5M2_9SPHN</name>
<feature type="domain" description="Malectin" evidence="8">
    <location>
        <begin position="797"/>
        <end position="898"/>
    </location>
</feature>
<feature type="signal peptide" evidence="4">
    <location>
        <begin position="1"/>
        <end position="25"/>
    </location>
</feature>
<evidence type="ECO:0000259" key="6">
    <source>
        <dbReference type="Pfam" id="PF02836"/>
    </source>
</evidence>
<dbReference type="EMBL" id="NWVC01000004">
    <property type="protein sequence ID" value="PCG14277.1"/>
    <property type="molecule type" value="Genomic_DNA"/>
</dbReference>
<keyword evidence="3" id="KW-0326">Glycosidase</keyword>
<dbReference type="InterPro" id="IPR006103">
    <property type="entry name" value="Glyco_hydro_2_cat"/>
</dbReference>
<dbReference type="SUPFAM" id="SSF51445">
    <property type="entry name" value="(Trans)glycosidases"/>
    <property type="match status" value="1"/>
</dbReference>
<proteinExistence type="inferred from homology"/>
<dbReference type="GO" id="GO:0005975">
    <property type="term" value="P:carbohydrate metabolic process"/>
    <property type="evidence" value="ECO:0007669"/>
    <property type="project" value="InterPro"/>
</dbReference>
<dbReference type="Pfam" id="PF02836">
    <property type="entry name" value="Glyco_hydro_2_C"/>
    <property type="match status" value="1"/>
</dbReference>
<comment type="caution">
    <text evidence="10">The sequence shown here is derived from an EMBL/GenBank/DDBJ whole genome shotgun (WGS) entry which is preliminary data.</text>
</comment>
<dbReference type="PANTHER" id="PTHR42732">
    <property type="entry name" value="BETA-GALACTOSIDASE"/>
    <property type="match status" value="1"/>
</dbReference>
<gene>
    <name evidence="10" type="ORF">COA07_10855</name>
</gene>
<dbReference type="Pfam" id="PF02837">
    <property type="entry name" value="Glyco_hydro_2_N"/>
    <property type="match status" value="1"/>
</dbReference>
<dbReference type="InterPro" id="IPR021720">
    <property type="entry name" value="Malectin_dom"/>
</dbReference>
<dbReference type="InterPro" id="IPR006101">
    <property type="entry name" value="Glyco_hydro_2"/>
</dbReference>
<dbReference type="GO" id="GO:0004553">
    <property type="term" value="F:hydrolase activity, hydrolyzing O-glycosyl compounds"/>
    <property type="evidence" value="ECO:0007669"/>
    <property type="project" value="InterPro"/>
</dbReference>
<feature type="chain" id="PRO_5012381684" evidence="4">
    <location>
        <begin position="26"/>
        <end position="919"/>
    </location>
</feature>
<feature type="domain" description="DUF4982" evidence="9">
    <location>
        <begin position="688"/>
        <end position="738"/>
    </location>
</feature>
<dbReference type="InterPro" id="IPR036156">
    <property type="entry name" value="Beta-gal/glucu_dom_sf"/>
</dbReference>
<dbReference type="Proteomes" id="UP000218323">
    <property type="component" value="Unassembled WGS sequence"/>
</dbReference>
<dbReference type="Gene3D" id="2.60.120.260">
    <property type="entry name" value="Galactose-binding domain-like"/>
    <property type="match status" value="1"/>
</dbReference>
<sequence>MTNKASGLFTTASIVAALFAHPAFAAQERPVAAPSPASSGAQPRGETVLDRGWRFHLGAPVADPLGAPLDDRSWQPVTVPHTWNRIGYYRPDPASHVNTPETIDKTQGVGWYSLRFTPPAAASKKRQWLEFDAASRTADVWLNGRRLGSHAGGFSRFRLDATDALRAGQENVLLVRVDNSAPTGKDAATADILPLTGDFFVHGGLYRPVRLVTTDPVHIDMADFGGSGVAASTLAADATAARVAVRTRIVNDGTARAPVRVVARLVDAAGTVAATAAQAVTLRPAAAGAPVSETSLELDVANPHLWQGTKDPYLYTLVVEVADARGAVRDRVSQPFGLRTIRIDPARGLFLNGEHVALHGVGYHQDREGKGWAITPQDVADDMAIMREMGVNAIRLTHYQHGRPIHDLADRYGLLVWDEIPLVSAWTHRGELEPRPGLVANARQQLRELIRQNRNHPSVVTWGIANEVDFGNSFPAFLTGYPDGKSPDPMPLLRELQALAHAEDAGRPTALATCCEGRLFDQGVDIPTTASAADLGGANRYFGWYFGTPDDLGPHLDMLRAKRPDQPLSVTEYGAGGATTIHTDDVLGGPIDSRGRIQPEEYESHIHEQAWKALKARPYLWGTFLWNSFDFATTVRAEGDAQDINTKGLVTYDRAIRKDAYFFYKANWTDAPTVHITGRRYTDRAYRVTDVRVYSNAPVTELALNGRSLGTRGDCPDRICVWNGVALDAGANDLVARGRFAAAAAPVEDRVSWQLGADARAHLRIDAGAIVAAPATRRFGSDAFFTGGAAGTLNKPADYGKAAVVATIAGTPDAAVAATYRYGTFGYRLPLADGRYQVTLTFVEPSLAPGARVFDVTANGRPIVSALDVARAAGGTATALQRRATVEVRGGTLDLAFVPRTGEAIVSAIEIEEVSRGAR</sequence>
<evidence type="ECO:0000259" key="7">
    <source>
        <dbReference type="Pfam" id="PF02837"/>
    </source>
</evidence>
<keyword evidence="11" id="KW-1185">Reference proteome</keyword>
<evidence type="ECO:0000256" key="3">
    <source>
        <dbReference type="ARBA" id="ARBA00023295"/>
    </source>
</evidence>
<evidence type="ECO:0000259" key="8">
    <source>
        <dbReference type="Pfam" id="PF11721"/>
    </source>
</evidence>
<feature type="domain" description="Glycoside hydrolase family 2 catalytic" evidence="6">
    <location>
        <begin position="349"/>
        <end position="668"/>
    </location>
</feature>
<dbReference type="Gene3D" id="2.60.40.10">
    <property type="entry name" value="Immunoglobulins"/>
    <property type="match status" value="2"/>
</dbReference>
<dbReference type="Gene3D" id="3.20.20.80">
    <property type="entry name" value="Glycosidases"/>
    <property type="match status" value="1"/>
</dbReference>
<dbReference type="Gene3D" id="2.60.120.430">
    <property type="entry name" value="Galactose-binding lectin"/>
    <property type="match status" value="1"/>
</dbReference>
<evidence type="ECO:0000259" key="5">
    <source>
        <dbReference type="Pfam" id="PF00703"/>
    </source>
</evidence>
<dbReference type="SUPFAM" id="SSF49785">
    <property type="entry name" value="Galactose-binding domain-like"/>
    <property type="match status" value="2"/>
</dbReference>
<dbReference type="InterPro" id="IPR006102">
    <property type="entry name" value="Ig-like_GH2"/>
</dbReference>
<dbReference type="AlphaFoldDB" id="A0A2A4I5M2"/>
<dbReference type="Pfam" id="PF16355">
    <property type="entry name" value="DUF4982"/>
    <property type="match status" value="1"/>
</dbReference>
<accession>A0A2A4I5M2</accession>
<dbReference type="InterPro" id="IPR032311">
    <property type="entry name" value="DUF4982"/>
</dbReference>
<evidence type="ECO:0000259" key="9">
    <source>
        <dbReference type="Pfam" id="PF16355"/>
    </source>
</evidence>
<dbReference type="PRINTS" id="PR00132">
    <property type="entry name" value="GLHYDRLASE2"/>
</dbReference>
<dbReference type="Pfam" id="PF11721">
    <property type="entry name" value="Malectin"/>
    <property type="match status" value="1"/>
</dbReference>
<organism evidence="10 11">
    <name type="scientific">Sphingomonas adhaesiva</name>
    <dbReference type="NCBI Taxonomy" id="28212"/>
    <lineage>
        <taxon>Bacteria</taxon>
        <taxon>Pseudomonadati</taxon>
        <taxon>Pseudomonadota</taxon>
        <taxon>Alphaproteobacteria</taxon>
        <taxon>Sphingomonadales</taxon>
        <taxon>Sphingomonadaceae</taxon>
        <taxon>Sphingomonas</taxon>
    </lineage>
</organism>
<keyword evidence="2 10" id="KW-0378">Hydrolase</keyword>
<feature type="domain" description="Glycoside hydrolase family 2 immunoglobulin-like beta-sandwich" evidence="5">
    <location>
        <begin position="233"/>
        <end position="339"/>
    </location>
</feature>
<evidence type="ECO:0000313" key="10">
    <source>
        <dbReference type="EMBL" id="PCG14277.1"/>
    </source>
</evidence>
<evidence type="ECO:0000313" key="11">
    <source>
        <dbReference type="Proteomes" id="UP000218323"/>
    </source>
</evidence>
<dbReference type="InterPro" id="IPR017853">
    <property type="entry name" value="GH"/>
</dbReference>
<evidence type="ECO:0000256" key="2">
    <source>
        <dbReference type="ARBA" id="ARBA00022801"/>
    </source>
</evidence>
<dbReference type="SUPFAM" id="SSF49303">
    <property type="entry name" value="beta-Galactosidase/glucuronidase domain"/>
    <property type="match status" value="1"/>
</dbReference>
<dbReference type="InterPro" id="IPR013783">
    <property type="entry name" value="Ig-like_fold"/>
</dbReference>
<dbReference type="InterPro" id="IPR008979">
    <property type="entry name" value="Galactose-bd-like_sf"/>
</dbReference>
<dbReference type="InterPro" id="IPR006104">
    <property type="entry name" value="Glyco_hydro_2_N"/>
</dbReference>
<dbReference type="PANTHER" id="PTHR42732:SF1">
    <property type="entry name" value="BETA-MANNOSIDASE"/>
    <property type="match status" value="1"/>
</dbReference>
<feature type="domain" description="Glycosyl hydrolases family 2 sugar binding" evidence="7">
    <location>
        <begin position="75"/>
        <end position="214"/>
    </location>
</feature>
<evidence type="ECO:0000256" key="1">
    <source>
        <dbReference type="ARBA" id="ARBA00007401"/>
    </source>
</evidence>
<evidence type="ECO:0000256" key="4">
    <source>
        <dbReference type="SAM" id="SignalP"/>
    </source>
</evidence>
<comment type="similarity">
    <text evidence="1">Belongs to the glycosyl hydrolase 2 family.</text>
</comment>
<dbReference type="InterPro" id="IPR051913">
    <property type="entry name" value="GH2_Domain-Containing"/>
</dbReference>
<dbReference type="RefSeq" id="WP_096640973.1">
    <property type="nucleotide sequence ID" value="NZ_JBHIWA010000035.1"/>
</dbReference>
<dbReference type="Pfam" id="PF00703">
    <property type="entry name" value="Glyco_hydro_2"/>
    <property type="match status" value="1"/>
</dbReference>
<reference evidence="10 11" key="1">
    <citation type="submission" date="2017-09" db="EMBL/GenBank/DDBJ databases">
        <title>Sphingomonas adhaesiva DSM 7418, whole genome shotgun sequence.</title>
        <authorList>
            <person name="Feng G."/>
            <person name="Zhu H."/>
        </authorList>
    </citation>
    <scope>NUCLEOTIDE SEQUENCE [LARGE SCALE GENOMIC DNA]</scope>
    <source>
        <strain evidence="10 11">DSM 7418</strain>
    </source>
</reference>